<protein>
    <submittedName>
        <fullName evidence="3">Xaa-Pro aminopeptidase</fullName>
    </submittedName>
</protein>
<dbReference type="SUPFAM" id="SSF55920">
    <property type="entry name" value="Creatinase/aminopeptidase"/>
    <property type="match status" value="1"/>
</dbReference>
<dbReference type="PANTHER" id="PTHR46112">
    <property type="entry name" value="AMINOPEPTIDASE"/>
    <property type="match status" value="1"/>
</dbReference>
<dbReference type="SUPFAM" id="SSF53092">
    <property type="entry name" value="Creatinase/prolidase N-terminal domain"/>
    <property type="match status" value="1"/>
</dbReference>
<proteinExistence type="predicted"/>
<dbReference type="Gene3D" id="3.40.350.10">
    <property type="entry name" value="Creatinase/prolidase N-terminal domain"/>
    <property type="match status" value="1"/>
</dbReference>
<keyword evidence="3" id="KW-0645">Protease</keyword>
<dbReference type="Gene3D" id="3.90.230.10">
    <property type="entry name" value="Creatinase/methionine aminopeptidase superfamily"/>
    <property type="match status" value="1"/>
</dbReference>
<feature type="domain" description="Peptidase M24" evidence="1">
    <location>
        <begin position="188"/>
        <end position="399"/>
    </location>
</feature>
<dbReference type="InterPro" id="IPR036005">
    <property type="entry name" value="Creatinase/aminopeptidase-like"/>
</dbReference>
<dbReference type="CDD" id="cd01066">
    <property type="entry name" value="APP_MetAP"/>
    <property type="match status" value="1"/>
</dbReference>
<feature type="domain" description="Creatinase N-terminal" evidence="2">
    <location>
        <begin position="34"/>
        <end position="180"/>
    </location>
</feature>
<keyword evidence="3" id="KW-0031">Aminopeptidase</keyword>
<dbReference type="InterPro" id="IPR050659">
    <property type="entry name" value="Peptidase_M24B"/>
</dbReference>
<sequence>MFENKNKYLADEVATQPLRNPVSGETHKAARAYRLQRVRQQLKAVDCAAILLYDPVNIRYATDTSNMQVWTLHNYARYALVFADGPVVLFEFHNCEHLHQGNELLDEIRPAINWSYFGAGSRIGEKALAWADDIQAVIRQHAGDKVRLAVDKVDLEGLDLLREAGLTLIEGHSLMEQARRIKSPAELELMRWTIAVCERGIQRMHGALRPGMTENELWAWLHYENVRHGGEWIETRLLASGPRTNPWMQESSDRVMQEGEIVCFDTDLIGPYGYCADISRAWTVGHVSPSTEQRKLYRLAHEQVQHNMALLRPGLSHREFVEQSWDIPPAYWHNRYCCVVHGVGLVDEYPALAHKGADWASSGYDGVFEENMVLCVESYIGEQGGKEGIKLEQQVLITANGCEALSRYPWQTDWL</sequence>
<reference evidence="4" key="1">
    <citation type="submission" date="2016-10" db="EMBL/GenBank/DDBJ databases">
        <authorList>
            <person name="Varghese N."/>
            <person name="Submissions S."/>
        </authorList>
    </citation>
    <scope>NUCLEOTIDE SEQUENCE [LARGE SCALE GENOMIC DNA]</scope>
    <source>
        <strain evidence="4">DSM 26382</strain>
    </source>
</reference>
<evidence type="ECO:0000259" key="2">
    <source>
        <dbReference type="Pfam" id="PF01321"/>
    </source>
</evidence>
<name>A0A1G6V1T2_9GAMM</name>
<accession>A0A1G6V1T2</accession>
<keyword evidence="4" id="KW-1185">Reference proteome</keyword>
<keyword evidence="3" id="KW-0378">Hydrolase</keyword>
<dbReference type="GO" id="GO:0004177">
    <property type="term" value="F:aminopeptidase activity"/>
    <property type="evidence" value="ECO:0007669"/>
    <property type="project" value="UniProtKB-KW"/>
</dbReference>
<dbReference type="AlphaFoldDB" id="A0A1G6V1T2"/>
<dbReference type="EMBL" id="FMZQ01000017">
    <property type="protein sequence ID" value="SDD47570.1"/>
    <property type="molecule type" value="Genomic_DNA"/>
</dbReference>
<dbReference type="PANTHER" id="PTHR46112:SF2">
    <property type="entry name" value="XAA-PRO AMINOPEPTIDASE P-RELATED"/>
    <property type="match status" value="1"/>
</dbReference>
<organism evidence="3 4">
    <name type="scientific">Ectopseudomonas chengduensis</name>
    <dbReference type="NCBI Taxonomy" id="489632"/>
    <lineage>
        <taxon>Bacteria</taxon>
        <taxon>Pseudomonadati</taxon>
        <taxon>Pseudomonadota</taxon>
        <taxon>Gammaproteobacteria</taxon>
        <taxon>Pseudomonadales</taxon>
        <taxon>Pseudomonadaceae</taxon>
        <taxon>Ectopseudomonas</taxon>
    </lineage>
</organism>
<gene>
    <name evidence="3" type="ORF">SAMN05216576_11745</name>
</gene>
<evidence type="ECO:0000313" key="3">
    <source>
        <dbReference type="EMBL" id="SDD47570.1"/>
    </source>
</evidence>
<dbReference type="RefSeq" id="WP_017676555.1">
    <property type="nucleotide sequence ID" value="NZ_FMZQ01000017.1"/>
</dbReference>
<evidence type="ECO:0000259" key="1">
    <source>
        <dbReference type="Pfam" id="PF00557"/>
    </source>
</evidence>
<dbReference type="InterPro" id="IPR000587">
    <property type="entry name" value="Creatinase_N"/>
</dbReference>
<dbReference type="Pfam" id="PF01321">
    <property type="entry name" value="Creatinase_N"/>
    <property type="match status" value="1"/>
</dbReference>
<dbReference type="InterPro" id="IPR029149">
    <property type="entry name" value="Creatin/AminoP/Spt16_N"/>
</dbReference>
<evidence type="ECO:0000313" key="4">
    <source>
        <dbReference type="Proteomes" id="UP000199467"/>
    </source>
</evidence>
<dbReference type="Pfam" id="PF00557">
    <property type="entry name" value="Peptidase_M24"/>
    <property type="match status" value="1"/>
</dbReference>
<dbReference type="Proteomes" id="UP000199467">
    <property type="component" value="Unassembled WGS sequence"/>
</dbReference>
<dbReference type="InterPro" id="IPR000994">
    <property type="entry name" value="Pept_M24"/>
</dbReference>